<sequence>MNADLRRHPRRNRVTPAGEFIATEHRGAWYGNRGVLHNEQLDLVRRHQGRRWIICVLRFKDRRRPLLRPDRFTELFFLDEAGALAAGHRPCAECRYADYQRFRTAWAAGHGLGSLPSADELDRALHPQRILHDGLRLLHPAPLDSLPDGVFVQWRDAPWVWAGGRLWRWTPGGYDQRRDPFDGPADVLTPLSTVAAIRAGYRPQLHESVRG</sequence>
<dbReference type="Proteomes" id="UP000569914">
    <property type="component" value="Unassembled WGS sequence"/>
</dbReference>
<dbReference type="RefSeq" id="WP_218871041.1">
    <property type="nucleotide sequence ID" value="NZ_JACCBU010000001.1"/>
</dbReference>
<name>A0A7Y9I399_9ACTN</name>
<evidence type="ECO:0000313" key="1">
    <source>
        <dbReference type="EMBL" id="NYE69342.1"/>
    </source>
</evidence>
<comment type="caution">
    <text evidence="1">The sequence shown here is derived from an EMBL/GenBank/DDBJ whole genome shotgun (WGS) entry which is preliminary data.</text>
</comment>
<dbReference type="EMBL" id="JACCBU010000001">
    <property type="protein sequence ID" value="NYE69342.1"/>
    <property type="molecule type" value="Genomic_DNA"/>
</dbReference>
<keyword evidence="2" id="KW-1185">Reference proteome</keyword>
<accession>A0A7Y9I399</accession>
<organism evidence="1 2">
    <name type="scientific">Microlunatus parietis</name>
    <dbReference type="NCBI Taxonomy" id="682979"/>
    <lineage>
        <taxon>Bacteria</taxon>
        <taxon>Bacillati</taxon>
        <taxon>Actinomycetota</taxon>
        <taxon>Actinomycetes</taxon>
        <taxon>Propionibacteriales</taxon>
        <taxon>Propionibacteriaceae</taxon>
        <taxon>Microlunatus</taxon>
    </lineage>
</organism>
<evidence type="ECO:0000313" key="2">
    <source>
        <dbReference type="Proteomes" id="UP000569914"/>
    </source>
</evidence>
<proteinExistence type="predicted"/>
<gene>
    <name evidence="1" type="ORF">BKA15_000671</name>
</gene>
<dbReference type="AlphaFoldDB" id="A0A7Y9I399"/>
<protein>
    <submittedName>
        <fullName evidence="1">Uncharacterized protein</fullName>
    </submittedName>
</protein>
<reference evidence="1 2" key="1">
    <citation type="submission" date="2020-07" db="EMBL/GenBank/DDBJ databases">
        <title>Sequencing the genomes of 1000 actinobacteria strains.</title>
        <authorList>
            <person name="Klenk H.-P."/>
        </authorList>
    </citation>
    <scope>NUCLEOTIDE SEQUENCE [LARGE SCALE GENOMIC DNA]</scope>
    <source>
        <strain evidence="1 2">DSM 22083</strain>
    </source>
</reference>